<sequence length="144" mass="15362">MGQVTASSSISLDVPADRAVAALADYETTRPRILPDQYLDYQVVEGGSGDGTVVHWILKATESRSRDVLADVSVKGNSVTETDRNSSMVTRYDVTPRGTGSGVTVTTTWNGAGGIGGFFERIFAPLGLKKIQSLVLSNLQRELA</sequence>
<dbReference type="InterPro" id="IPR023393">
    <property type="entry name" value="START-like_dom_sf"/>
</dbReference>
<dbReference type="RefSeq" id="WP_010839573.1">
    <property type="nucleotide sequence ID" value="NZ_QRCM01000001.1"/>
</dbReference>
<name>A0A6P2CDR0_9NOCA</name>
<dbReference type="PIRSF" id="PIRSF017371">
    <property type="entry name" value="UCP017371"/>
    <property type="match status" value="1"/>
</dbReference>
<evidence type="ECO:0000313" key="2">
    <source>
        <dbReference type="Proteomes" id="UP000471120"/>
    </source>
</evidence>
<comment type="caution">
    <text evidence="1">The sequence shown here is derived from an EMBL/GenBank/DDBJ whole genome shotgun (WGS) entry which is preliminary data.</text>
</comment>
<dbReference type="InterPro" id="IPR019587">
    <property type="entry name" value="Polyketide_cyclase/dehydratase"/>
</dbReference>
<proteinExistence type="predicted"/>
<reference evidence="1 2" key="1">
    <citation type="submission" date="2018-07" db="EMBL/GenBank/DDBJ databases">
        <title>Genome sequence of Rhodococcus rhodnii ATCC 35071 from Rhodnius prolixus.</title>
        <authorList>
            <person name="Patel V."/>
            <person name="Vogel K.J."/>
        </authorList>
    </citation>
    <scope>NUCLEOTIDE SEQUENCE [LARGE SCALE GENOMIC DNA]</scope>
    <source>
        <strain evidence="1 2">ATCC 35071</strain>
    </source>
</reference>
<dbReference type="InterPro" id="IPR014488">
    <property type="entry name" value="UCP017371"/>
</dbReference>
<organism evidence="1 2">
    <name type="scientific">Rhodococcus rhodnii</name>
    <dbReference type="NCBI Taxonomy" id="38312"/>
    <lineage>
        <taxon>Bacteria</taxon>
        <taxon>Bacillati</taxon>
        <taxon>Actinomycetota</taxon>
        <taxon>Actinomycetes</taxon>
        <taxon>Mycobacteriales</taxon>
        <taxon>Nocardiaceae</taxon>
        <taxon>Rhodococcus</taxon>
    </lineage>
</organism>
<dbReference type="SUPFAM" id="SSF55961">
    <property type="entry name" value="Bet v1-like"/>
    <property type="match status" value="1"/>
</dbReference>
<dbReference type="Gene3D" id="3.30.530.20">
    <property type="match status" value="1"/>
</dbReference>
<protein>
    <submittedName>
        <fullName evidence="1">SRPBCC family protein</fullName>
    </submittedName>
</protein>
<dbReference type="EMBL" id="QRCM01000001">
    <property type="protein sequence ID" value="TXG89386.1"/>
    <property type="molecule type" value="Genomic_DNA"/>
</dbReference>
<dbReference type="Proteomes" id="UP000471120">
    <property type="component" value="Unassembled WGS sequence"/>
</dbReference>
<dbReference type="Pfam" id="PF10604">
    <property type="entry name" value="Polyketide_cyc2"/>
    <property type="match status" value="1"/>
</dbReference>
<gene>
    <name evidence="1" type="ORF">DW322_02940</name>
</gene>
<evidence type="ECO:0000313" key="1">
    <source>
        <dbReference type="EMBL" id="TXG89386.1"/>
    </source>
</evidence>
<dbReference type="AlphaFoldDB" id="A0A6P2CDR0"/>
<accession>A0A6P2CDR0</accession>